<name>A0A5E4TC75_9BURK</name>
<sequence>MKSFTDIKRMQRRCEDAKAREAHQIRKLHGEEQKLTEDIDALDRQFQAMALLLDGRGIENRTLDLAALSSELRTHSAIRRRRRELTCQIAELENRAAQVRIDRSRCEDQLRYWMKRADRYQRWGAVLSRVLALQQAREQTEALEERIAWTKSR</sequence>
<gene>
    <name evidence="2" type="ORF">PTE30175_01232</name>
</gene>
<accession>A0A5E4TC75</accession>
<evidence type="ECO:0000313" key="2">
    <source>
        <dbReference type="EMBL" id="VVD84543.1"/>
    </source>
</evidence>
<organism evidence="2 3">
    <name type="scientific">Pandoraea terrae</name>
    <dbReference type="NCBI Taxonomy" id="1537710"/>
    <lineage>
        <taxon>Bacteria</taxon>
        <taxon>Pseudomonadati</taxon>
        <taxon>Pseudomonadota</taxon>
        <taxon>Betaproteobacteria</taxon>
        <taxon>Burkholderiales</taxon>
        <taxon>Burkholderiaceae</taxon>
        <taxon>Pandoraea</taxon>
    </lineage>
</organism>
<feature type="coiled-coil region" evidence="1">
    <location>
        <begin position="75"/>
        <end position="109"/>
    </location>
</feature>
<dbReference type="AlphaFoldDB" id="A0A5E4TC75"/>
<proteinExistence type="predicted"/>
<reference evidence="2 3" key="1">
    <citation type="submission" date="2019-08" db="EMBL/GenBank/DDBJ databases">
        <authorList>
            <person name="Peeters C."/>
        </authorList>
    </citation>
    <scope>NUCLEOTIDE SEQUENCE [LARGE SCALE GENOMIC DNA]</scope>
    <source>
        <strain evidence="2 3">LMG 30175</strain>
    </source>
</reference>
<keyword evidence="1" id="KW-0175">Coiled coil</keyword>
<dbReference type="InterPro" id="IPR002954">
    <property type="entry name" value="Salm_SPAgM"/>
</dbReference>
<keyword evidence="3" id="KW-1185">Reference proteome</keyword>
<protein>
    <submittedName>
        <fullName evidence="2">Uncharacterized protein</fullName>
    </submittedName>
</protein>
<evidence type="ECO:0000256" key="1">
    <source>
        <dbReference type="SAM" id="Coils"/>
    </source>
</evidence>
<dbReference type="Pfam" id="PF02090">
    <property type="entry name" value="SPAM"/>
    <property type="match status" value="1"/>
</dbReference>
<dbReference type="EMBL" id="CABPRZ010000004">
    <property type="protein sequence ID" value="VVD84543.1"/>
    <property type="molecule type" value="Genomic_DNA"/>
</dbReference>
<evidence type="ECO:0000313" key="3">
    <source>
        <dbReference type="Proteomes" id="UP000414233"/>
    </source>
</evidence>
<dbReference type="Proteomes" id="UP000414233">
    <property type="component" value="Unassembled WGS sequence"/>
</dbReference>